<protein>
    <submittedName>
        <fullName evidence="9">Peptide/nickel transport system permease protein</fullName>
    </submittedName>
</protein>
<dbReference type="GO" id="GO:0005886">
    <property type="term" value="C:plasma membrane"/>
    <property type="evidence" value="ECO:0007669"/>
    <property type="project" value="UniProtKB-SubCell"/>
</dbReference>
<feature type="transmembrane region" description="Helical" evidence="7">
    <location>
        <begin position="198"/>
        <end position="224"/>
    </location>
</feature>
<keyword evidence="6 7" id="KW-0472">Membrane</keyword>
<dbReference type="InterPro" id="IPR000515">
    <property type="entry name" value="MetI-like"/>
</dbReference>
<sequence length="279" mass="29668">MMSACKTFAILRRNSLTLMGSIIVLLMLVIGLGAPVIAPYDPVAIDVPARLQPPGAQHWFGTDEMGRDILSRVIYGCRISVQVGLAIVVIAAVTGTIIGSAAGYQGGKTDQAVMALTDIVLSFPSMVLAMALAAALGPSLFNTMLAVAVVKIPVYIRLVRGQVLSLKERQYVRAARTFGATPLWIIPRHIIPNCIAPVLIQMTLGIGEAILTAASLSFIGLGAQPPTPEWGAMISTARSYAIDQWWYAGFPGVAIFITVVGFNLLGDGIRDILDPRAKN</sequence>
<keyword evidence="3" id="KW-1003">Cell membrane</keyword>
<dbReference type="InterPro" id="IPR035906">
    <property type="entry name" value="MetI-like_sf"/>
</dbReference>
<evidence type="ECO:0000256" key="6">
    <source>
        <dbReference type="ARBA" id="ARBA00023136"/>
    </source>
</evidence>
<feature type="transmembrane region" description="Helical" evidence="7">
    <location>
        <begin position="113"/>
        <end position="134"/>
    </location>
</feature>
<dbReference type="OrthoDB" id="9797472at2"/>
<keyword evidence="5 7" id="KW-1133">Transmembrane helix</keyword>
<name>A0A1W1Y884_9FIRM</name>
<dbReference type="CDD" id="cd06261">
    <property type="entry name" value="TM_PBP2"/>
    <property type="match status" value="1"/>
</dbReference>
<evidence type="ECO:0000313" key="10">
    <source>
        <dbReference type="Proteomes" id="UP000192738"/>
    </source>
</evidence>
<keyword evidence="4 7" id="KW-0812">Transmembrane</keyword>
<dbReference type="STRING" id="112901.SAMN04488500_10199"/>
<evidence type="ECO:0000256" key="7">
    <source>
        <dbReference type="RuleBase" id="RU363032"/>
    </source>
</evidence>
<organism evidence="9 10">
    <name type="scientific">Sporomusa malonica</name>
    <dbReference type="NCBI Taxonomy" id="112901"/>
    <lineage>
        <taxon>Bacteria</taxon>
        <taxon>Bacillati</taxon>
        <taxon>Bacillota</taxon>
        <taxon>Negativicutes</taxon>
        <taxon>Selenomonadales</taxon>
        <taxon>Sporomusaceae</taxon>
        <taxon>Sporomusa</taxon>
    </lineage>
</organism>
<dbReference type="Pfam" id="PF12911">
    <property type="entry name" value="OppC_N"/>
    <property type="match status" value="1"/>
</dbReference>
<evidence type="ECO:0000256" key="5">
    <source>
        <dbReference type="ARBA" id="ARBA00022989"/>
    </source>
</evidence>
<dbReference type="PROSITE" id="PS50928">
    <property type="entry name" value="ABC_TM1"/>
    <property type="match status" value="1"/>
</dbReference>
<feature type="transmembrane region" description="Helical" evidence="7">
    <location>
        <begin position="244"/>
        <end position="266"/>
    </location>
</feature>
<evidence type="ECO:0000256" key="4">
    <source>
        <dbReference type="ARBA" id="ARBA00022692"/>
    </source>
</evidence>
<feature type="domain" description="ABC transmembrane type-1" evidence="8">
    <location>
        <begin position="77"/>
        <end position="266"/>
    </location>
</feature>
<proteinExistence type="inferred from homology"/>
<reference evidence="9 10" key="1">
    <citation type="submission" date="2017-04" db="EMBL/GenBank/DDBJ databases">
        <authorList>
            <person name="Afonso C.L."/>
            <person name="Miller P.J."/>
            <person name="Scott M.A."/>
            <person name="Spackman E."/>
            <person name="Goraichik I."/>
            <person name="Dimitrov K.M."/>
            <person name="Suarez D.L."/>
            <person name="Swayne D.E."/>
        </authorList>
    </citation>
    <scope>NUCLEOTIDE SEQUENCE [LARGE SCALE GENOMIC DNA]</scope>
    <source>
        <strain evidence="9 10">DSM 5090</strain>
    </source>
</reference>
<evidence type="ECO:0000259" key="8">
    <source>
        <dbReference type="PROSITE" id="PS50928"/>
    </source>
</evidence>
<dbReference type="SUPFAM" id="SSF161098">
    <property type="entry name" value="MetI-like"/>
    <property type="match status" value="1"/>
</dbReference>
<keyword evidence="10" id="KW-1185">Reference proteome</keyword>
<dbReference type="PANTHER" id="PTHR43386:SF1">
    <property type="entry name" value="D,D-DIPEPTIDE TRANSPORT SYSTEM PERMEASE PROTEIN DDPC-RELATED"/>
    <property type="match status" value="1"/>
</dbReference>
<dbReference type="Pfam" id="PF00528">
    <property type="entry name" value="BPD_transp_1"/>
    <property type="match status" value="1"/>
</dbReference>
<dbReference type="Gene3D" id="1.10.3720.10">
    <property type="entry name" value="MetI-like"/>
    <property type="match status" value="1"/>
</dbReference>
<comment type="similarity">
    <text evidence="7">Belongs to the binding-protein-dependent transport system permease family.</text>
</comment>
<evidence type="ECO:0000313" key="9">
    <source>
        <dbReference type="EMBL" id="SMC32345.1"/>
    </source>
</evidence>
<keyword evidence="2 7" id="KW-0813">Transport</keyword>
<dbReference type="InterPro" id="IPR050366">
    <property type="entry name" value="BP-dependent_transpt_permease"/>
</dbReference>
<dbReference type="RefSeq" id="WP_139796110.1">
    <property type="nucleotide sequence ID" value="NZ_CP155572.1"/>
</dbReference>
<accession>A0A1W1Y884</accession>
<evidence type="ECO:0000256" key="1">
    <source>
        <dbReference type="ARBA" id="ARBA00004651"/>
    </source>
</evidence>
<dbReference type="GO" id="GO:0071916">
    <property type="term" value="F:dipeptide transmembrane transporter activity"/>
    <property type="evidence" value="ECO:0007669"/>
    <property type="project" value="TreeGrafter"/>
</dbReference>
<dbReference type="AlphaFoldDB" id="A0A1W1Y884"/>
<comment type="subcellular location">
    <subcellularLocation>
        <location evidence="1 7">Cell membrane</location>
        <topology evidence="1 7">Multi-pass membrane protein</topology>
    </subcellularLocation>
</comment>
<feature type="transmembrane region" description="Helical" evidence="7">
    <location>
        <begin position="79"/>
        <end position="101"/>
    </location>
</feature>
<evidence type="ECO:0000256" key="2">
    <source>
        <dbReference type="ARBA" id="ARBA00022448"/>
    </source>
</evidence>
<evidence type="ECO:0000256" key="3">
    <source>
        <dbReference type="ARBA" id="ARBA00022475"/>
    </source>
</evidence>
<dbReference type="Proteomes" id="UP000192738">
    <property type="component" value="Unassembled WGS sequence"/>
</dbReference>
<gene>
    <name evidence="9" type="ORF">SAMN04488500_10199</name>
</gene>
<dbReference type="EMBL" id="FWXI01000001">
    <property type="protein sequence ID" value="SMC32345.1"/>
    <property type="molecule type" value="Genomic_DNA"/>
</dbReference>
<dbReference type="PANTHER" id="PTHR43386">
    <property type="entry name" value="OLIGOPEPTIDE TRANSPORT SYSTEM PERMEASE PROTEIN APPC"/>
    <property type="match status" value="1"/>
</dbReference>
<feature type="transmembrane region" description="Helical" evidence="7">
    <location>
        <begin position="16"/>
        <end position="38"/>
    </location>
</feature>
<dbReference type="InterPro" id="IPR025966">
    <property type="entry name" value="OppC_N"/>
</dbReference>